<dbReference type="AlphaFoldDB" id="A0A212SAC6"/>
<reference evidence="2" key="1">
    <citation type="submission" date="2017-06" db="EMBL/GenBank/DDBJ databases">
        <authorList>
            <person name="Varghese N."/>
            <person name="Submissions S."/>
        </authorList>
    </citation>
    <scope>NUCLEOTIDE SEQUENCE [LARGE SCALE GENOMIC DNA]</scope>
    <source>
        <strain evidence="2">DSM 137</strain>
    </source>
</reference>
<protein>
    <submittedName>
        <fullName evidence="1">Glycosyltransferase involved in cell wall bisynthesis</fullName>
    </submittedName>
</protein>
<dbReference type="Gene3D" id="3.40.50.2000">
    <property type="entry name" value="Glycogen Phosphorylase B"/>
    <property type="match status" value="1"/>
</dbReference>
<keyword evidence="1" id="KW-0808">Transferase</keyword>
<dbReference type="SUPFAM" id="SSF53756">
    <property type="entry name" value="UDP-Glycosyltransferase/glycogen phosphorylase"/>
    <property type="match status" value="1"/>
</dbReference>
<keyword evidence="2" id="KW-1185">Reference proteome</keyword>
<dbReference type="PANTHER" id="PTHR46656:SF3">
    <property type="entry name" value="PUTATIVE-RELATED"/>
    <property type="match status" value="1"/>
</dbReference>
<proteinExistence type="predicted"/>
<dbReference type="GO" id="GO:0016740">
    <property type="term" value="F:transferase activity"/>
    <property type="evidence" value="ECO:0007669"/>
    <property type="project" value="UniProtKB-KW"/>
</dbReference>
<accession>A0A212SAC6</accession>
<organism evidence="1 2">
    <name type="scientific">Rhodoblastus acidophilus</name>
    <name type="common">Rhodopseudomonas acidophila</name>
    <dbReference type="NCBI Taxonomy" id="1074"/>
    <lineage>
        <taxon>Bacteria</taxon>
        <taxon>Pseudomonadati</taxon>
        <taxon>Pseudomonadota</taxon>
        <taxon>Alphaproteobacteria</taxon>
        <taxon>Hyphomicrobiales</taxon>
        <taxon>Rhodoblastaceae</taxon>
        <taxon>Rhodoblastus</taxon>
    </lineage>
</organism>
<name>A0A212SAC6_RHOAC</name>
<dbReference type="Pfam" id="PF13692">
    <property type="entry name" value="Glyco_trans_1_4"/>
    <property type="match status" value="1"/>
</dbReference>
<gene>
    <name evidence="1" type="ORF">SAMN06265338_11916</name>
</gene>
<dbReference type="EMBL" id="FYDG01000019">
    <property type="protein sequence ID" value="SNB82268.1"/>
    <property type="molecule type" value="Genomic_DNA"/>
</dbReference>
<dbReference type="CDD" id="cd03801">
    <property type="entry name" value="GT4_PimA-like"/>
    <property type="match status" value="1"/>
</dbReference>
<dbReference type="PANTHER" id="PTHR46656">
    <property type="entry name" value="PUTATIVE-RELATED"/>
    <property type="match status" value="1"/>
</dbReference>
<dbReference type="Proteomes" id="UP000198418">
    <property type="component" value="Unassembled WGS sequence"/>
</dbReference>
<evidence type="ECO:0000313" key="2">
    <source>
        <dbReference type="Proteomes" id="UP000198418"/>
    </source>
</evidence>
<evidence type="ECO:0000313" key="1">
    <source>
        <dbReference type="EMBL" id="SNB82268.1"/>
    </source>
</evidence>
<sequence>MRLSKSRTENGGDRDLRVRVVGHPFAPIGMGEHIRSVWRALREAGIDAQIVDVHEMQRDPDPRLVDELAPYIAKNLGDGVNIFCVNGDEVEPTLRLLGPRHAMAPGSRNVIYPAWELELYPESWARQLMRFDEIWAASEFTRNAIAAAVTTPVAHMPLACEGRRRALRSRRHFGIGESAYVFLFAFDFLSYLERKNPFAAIEAFLLLLQSRPYADVRLVIKTNNSEHRPDMKARFDAAIAPLRDRVQVIDGTLREPDMMALLWLCDAFLSLHRSEGFGFGLAEAMALGKPVIATAYSGNMDFCTDETAFLVPYDMVAVHEGEYPFWEGQQWAAPDVAVAAQWMAQLVDDPASGRARGDKARERLLADFSYLAVGQAYAERLSHLSVEGQPAS</sequence>